<evidence type="ECO:0000256" key="4">
    <source>
        <dbReference type="ARBA" id="ARBA00023136"/>
    </source>
</evidence>
<feature type="transmembrane region" description="Helical" evidence="5">
    <location>
        <begin position="191"/>
        <end position="209"/>
    </location>
</feature>
<gene>
    <name evidence="7" type="ORF">A9J31_06890</name>
</gene>
<feature type="transmembrane region" description="Helical" evidence="5">
    <location>
        <begin position="62"/>
        <end position="79"/>
    </location>
</feature>
<feature type="transmembrane region" description="Helical" evidence="5">
    <location>
        <begin position="373"/>
        <end position="391"/>
    </location>
</feature>
<accession>A0A1A7R7P8</accession>
<organism evidence="7 8">
    <name type="scientific">Acinetobacter gandensis</name>
    <dbReference type="NCBI Taxonomy" id="1443941"/>
    <lineage>
        <taxon>Bacteria</taxon>
        <taxon>Pseudomonadati</taxon>
        <taxon>Pseudomonadota</taxon>
        <taxon>Gammaproteobacteria</taxon>
        <taxon>Moraxellales</taxon>
        <taxon>Moraxellaceae</taxon>
        <taxon>Acinetobacter</taxon>
    </lineage>
</organism>
<feature type="transmembrane region" description="Helical" evidence="5">
    <location>
        <begin position="238"/>
        <end position="259"/>
    </location>
</feature>
<name>A0A1A7R7P8_9GAMM</name>
<dbReference type="STRING" id="1443941.A9J31_06890"/>
<dbReference type="PANTHER" id="PTHR37422">
    <property type="entry name" value="TEICHURONIC ACID BIOSYNTHESIS PROTEIN TUAE"/>
    <property type="match status" value="1"/>
</dbReference>
<feature type="transmembrane region" description="Helical" evidence="5">
    <location>
        <begin position="91"/>
        <end position="111"/>
    </location>
</feature>
<evidence type="ECO:0000256" key="5">
    <source>
        <dbReference type="SAM" id="Phobius"/>
    </source>
</evidence>
<dbReference type="EMBL" id="LZDS01000026">
    <property type="protein sequence ID" value="OBX28280.1"/>
    <property type="molecule type" value="Genomic_DNA"/>
</dbReference>
<feature type="transmembrane region" description="Helical" evidence="5">
    <location>
        <begin position="36"/>
        <end position="55"/>
    </location>
</feature>
<feature type="transmembrane region" description="Helical" evidence="5">
    <location>
        <begin position="350"/>
        <end position="367"/>
    </location>
</feature>
<dbReference type="RefSeq" id="WP_067765624.1">
    <property type="nucleotide sequence ID" value="NZ_LZDS01000026.1"/>
</dbReference>
<dbReference type="GO" id="GO:0016020">
    <property type="term" value="C:membrane"/>
    <property type="evidence" value="ECO:0007669"/>
    <property type="project" value="UniProtKB-SubCell"/>
</dbReference>
<keyword evidence="2 5" id="KW-0812">Transmembrane</keyword>
<evidence type="ECO:0000256" key="1">
    <source>
        <dbReference type="ARBA" id="ARBA00004141"/>
    </source>
</evidence>
<dbReference type="Proteomes" id="UP000185753">
    <property type="component" value="Unassembled WGS sequence"/>
</dbReference>
<reference evidence="8" key="1">
    <citation type="submission" date="2016-06" db="EMBL/GenBank/DDBJ databases">
        <authorList>
            <person name="Radolfova-Krizova L."/>
            <person name="Nemec A."/>
        </authorList>
    </citation>
    <scope>NUCLEOTIDE SEQUENCE [LARGE SCALE GENOMIC DNA]</scope>
    <source>
        <strain evidence="8">ANC 4275</strain>
    </source>
</reference>
<feature type="transmembrane region" description="Helical" evidence="5">
    <location>
        <begin position="12"/>
        <end position="30"/>
    </location>
</feature>
<comment type="caution">
    <text evidence="7">The sequence shown here is derived from an EMBL/GenBank/DDBJ whole genome shotgun (WGS) entry which is preliminary data.</text>
</comment>
<protein>
    <recommendedName>
        <fullName evidence="6">O-antigen ligase-related domain-containing protein</fullName>
    </recommendedName>
</protein>
<dbReference type="AlphaFoldDB" id="A0A1A7R7P8"/>
<comment type="subcellular location">
    <subcellularLocation>
        <location evidence="1">Membrane</location>
        <topology evidence="1">Multi-pass membrane protein</topology>
    </subcellularLocation>
</comment>
<feature type="transmembrane region" description="Helical" evidence="5">
    <location>
        <begin position="154"/>
        <end position="179"/>
    </location>
</feature>
<dbReference type="Pfam" id="PF04932">
    <property type="entry name" value="Wzy_C"/>
    <property type="match status" value="1"/>
</dbReference>
<evidence type="ECO:0000256" key="3">
    <source>
        <dbReference type="ARBA" id="ARBA00022989"/>
    </source>
</evidence>
<dbReference type="InterPro" id="IPR007016">
    <property type="entry name" value="O-antigen_ligase-rel_domated"/>
</dbReference>
<proteinExistence type="predicted"/>
<sequence length="400" mass="46628">MTNLLDKKNIHNFFLFIAIFSFFILPRFVANIRLEEIVTVIYAFFVLPYFILFCFDRKIMPCIIYFIFLIFSFFLSLYSDVLYYDIQFFNWIYFSKYFLFFSFICLGYFSGKFNSFNNTTIKITLYICLGLNFLWIFYQIISGNLGSLLGADKAFSYGLALIGEAAAFQVGSLLSLFFFISLSFFYEKESLSFKVLGFLLGLFLAYAVYLTQSRVSLLGVLLGFIIYIYVRTNIFYKYLIISFSVIASMWLFSIIKISISKSDNNRFTLEGVLASYEARGGDIWAEPIGKINENIFIGHGLGALSHFNKNTNEMHNYYLKLLLEGGIFYLIVFILFLISIIFLKNKQNKYFISMKLYLFCLLLSGFLQDSFSSNKAVIPLFFLIGYFLYFIKFKGVRKNV</sequence>
<dbReference type="PANTHER" id="PTHR37422:SF13">
    <property type="entry name" value="LIPOPOLYSACCHARIDE BIOSYNTHESIS PROTEIN PA4999-RELATED"/>
    <property type="match status" value="1"/>
</dbReference>
<keyword evidence="4 5" id="KW-0472">Membrane</keyword>
<evidence type="ECO:0000259" key="6">
    <source>
        <dbReference type="Pfam" id="PF04932"/>
    </source>
</evidence>
<feature type="transmembrane region" description="Helical" evidence="5">
    <location>
        <begin position="326"/>
        <end position="343"/>
    </location>
</feature>
<evidence type="ECO:0000313" key="8">
    <source>
        <dbReference type="Proteomes" id="UP000185753"/>
    </source>
</evidence>
<feature type="domain" description="O-antigen ligase-related" evidence="6">
    <location>
        <begin position="201"/>
        <end position="334"/>
    </location>
</feature>
<evidence type="ECO:0000256" key="2">
    <source>
        <dbReference type="ARBA" id="ARBA00022692"/>
    </source>
</evidence>
<feature type="transmembrane region" description="Helical" evidence="5">
    <location>
        <begin position="215"/>
        <end position="231"/>
    </location>
</feature>
<feature type="transmembrane region" description="Helical" evidence="5">
    <location>
        <begin position="123"/>
        <end position="142"/>
    </location>
</feature>
<keyword evidence="3 5" id="KW-1133">Transmembrane helix</keyword>
<keyword evidence="8" id="KW-1185">Reference proteome</keyword>
<evidence type="ECO:0000313" key="7">
    <source>
        <dbReference type="EMBL" id="OBX28280.1"/>
    </source>
</evidence>
<dbReference type="InterPro" id="IPR051533">
    <property type="entry name" value="WaaL-like"/>
</dbReference>